<dbReference type="SUPFAM" id="SSF52540">
    <property type="entry name" value="P-loop containing nucleoside triphosphate hydrolases"/>
    <property type="match status" value="1"/>
</dbReference>
<dbReference type="PANTHER" id="PTHR43977">
    <property type="entry name" value="STRUCTURAL MAINTENANCE OF CHROMOSOMES PROTEIN 3"/>
    <property type="match status" value="1"/>
</dbReference>
<feature type="coiled-coil region" evidence="9">
    <location>
        <begin position="710"/>
        <end position="779"/>
    </location>
</feature>
<dbReference type="Proteomes" id="UP000095023">
    <property type="component" value="Unassembled WGS sequence"/>
</dbReference>
<dbReference type="InterPro" id="IPR036277">
    <property type="entry name" value="SMC_hinge_sf"/>
</dbReference>
<comment type="subcellular location">
    <subcellularLocation>
        <location evidence="1 8">Nucleus</location>
    </subcellularLocation>
</comment>
<dbReference type="GO" id="GO:0030892">
    <property type="term" value="C:mitotic cohesin complex"/>
    <property type="evidence" value="ECO:0007669"/>
    <property type="project" value="EnsemblFungi"/>
</dbReference>
<dbReference type="GO" id="GO:0016887">
    <property type="term" value="F:ATP hydrolysis activity"/>
    <property type="evidence" value="ECO:0007669"/>
    <property type="project" value="EnsemblFungi"/>
</dbReference>
<dbReference type="Gene3D" id="3.40.50.300">
    <property type="entry name" value="P-loop containing nucleotide triphosphate hydrolases"/>
    <property type="match status" value="2"/>
</dbReference>
<dbReference type="InterPro" id="IPR010935">
    <property type="entry name" value="SMC_hinge"/>
</dbReference>
<name>A0A1E4TK84_9ASCO</name>
<dbReference type="SMART" id="SM00968">
    <property type="entry name" value="SMC_hinge"/>
    <property type="match status" value="1"/>
</dbReference>
<feature type="coiled-coil region" evidence="9">
    <location>
        <begin position="436"/>
        <end position="470"/>
    </location>
</feature>
<dbReference type="GO" id="GO:0005524">
    <property type="term" value="F:ATP binding"/>
    <property type="evidence" value="ECO:0007669"/>
    <property type="project" value="InterPro"/>
</dbReference>
<dbReference type="OrthoDB" id="431497at2759"/>
<feature type="compositionally biased region" description="Acidic residues" evidence="10">
    <location>
        <begin position="1065"/>
        <end position="1078"/>
    </location>
</feature>
<keyword evidence="7" id="KW-0131">Cell cycle</keyword>
<feature type="coiled-coil region" evidence="9">
    <location>
        <begin position="858"/>
        <end position="913"/>
    </location>
</feature>
<dbReference type="InterPro" id="IPR041741">
    <property type="entry name" value="SMC3_ABC_euk"/>
</dbReference>
<dbReference type="Pfam" id="PF06470">
    <property type="entry name" value="SMC_hinge"/>
    <property type="match status" value="1"/>
</dbReference>
<evidence type="ECO:0000256" key="5">
    <source>
        <dbReference type="ARBA" id="ARBA00023054"/>
    </source>
</evidence>
<evidence type="ECO:0000256" key="2">
    <source>
        <dbReference type="ARBA" id="ARBA00005917"/>
    </source>
</evidence>
<reference evidence="13" key="1">
    <citation type="submission" date="2016-02" db="EMBL/GenBank/DDBJ databases">
        <title>Comparative genomics of biotechnologically important yeasts.</title>
        <authorList>
            <consortium name="DOE Joint Genome Institute"/>
            <person name="Riley R."/>
            <person name="Haridas S."/>
            <person name="Wolfe K.H."/>
            <person name="Lopes M.R."/>
            <person name="Hittinger C.T."/>
            <person name="Goker M."/>
            <person name="Salamov A."/>
            <person name="Wisecaver J."/>
            <person name="Long T.M."/>
            <person name="Aerts A.L."/>
            <person name="Barry K."/>
            <person name="Choi C."/>
            <person name="Clum A."/>
            <person name="Coughlan A.Y."/>
            <person name="Deshpande S."/>
            <person name="Douglass A.P."/>
            <person name="Hanson S.J."/>
            <person name="Klenk H.-P."/>
            <person name="Labutti K."/>
            <person name="Lapidus A."/>
            <person name="Lindquist E."/>
            <person name="Lipzen A."/>
            <person name="Meier-Kolthoff J.P."/>
            <person name="Ohm R.A."/>
            <person name="Otillar R.P."/>
            <person name="Pangilinan J."/>
            <person name="Peng Y."/>
            <person name="Rokas A."/>
            <person name="Rosa C.A."/>
            <person name="Scheuner C."/>
            <person name="Sibirny A.A."/>
            <person name="Slot J.C."/>
            <person name="Stielow J.B."/>
            <person name="Sun H."/>
            <person name="Kurtzman C.P."/>
            <person name="Blackwell M."/>
            <person name="Jeffries T.W."/>
            <person name="Grigoriev I.V."/>
        </authorList>
    </citation>
    <scope>NUCLEOTIDE SEQUENCE [LARGE SCALE GENOMIC DNA]</scope>
    <source>
        <strain evidence="13">NRRL Y-17796</strain>
    </source>
</reference>
<keyword evidence="6 8" id="KW-0539">Nucleus</keyword>
<evidence type="ECO:0000256" key="3">
    <source>
        <dbReference type="ARBA" id="ARBA00022618"/>
    </source>
</evidence>
<dbReference type="SUPFAM" id="SSF75553">
    <property type="entry name" value="Smc hinge domain"/>
    <property type="match status" value="1"/>
</dbReference>
<organism evidence="12 13">
    <name type="scientific">Tortispora caseinolytica NRRL Y-17796</name>
    <dbReference type="NCBI Taxonomy" id="767744"/>
    <lineage>
        <taxon>Eukaryota</taxon>
        <taxon>Fungi</taxon>
        <taxon>Dikarya</taxon>
        <taxon>Ascomycota</taxon>
        <taxon>Saccharomycotina</taxon>
        <taxon>Trigonopsidomycetes</taxon>
        <taxon>Trigonopsidales</taxon>
        <taxon>Trigonopsidaceae</taxon>
        <taxon>Tortispora</taxon>
    </lineage>
</organism>
<evidence type="ECO:0000256" key="7">
    <source>
        <dbReference type="ARBA" id="ARBA00023306"/>
    </source>
</evidence>
<gene>
    <name evidence="12" type="ORF">CANCADRAFT_42779</name>
</gene>
<dbReference type="GO" id="GO:0042802">
    <property type="term" value="F:identical protein binding"/>
    <property type="evidence" value="ECO:0007669"/>
    <property type="project" value="EnsemblFungi"/>
</dbReference>
<feature type="coiled-coil region" evidence="9">
    <location>
        <begin position="174"/>
        <end position="215"/>
    </location>
</feature>
<evidence type="ECO:0000256" key="8">
    <source>
        <dbReference type="PIRNR" id="PIRNR005719"/>
    </source>
</evidence>
<evidence type="ECO:0000259" key="11">
    <source>
        <dbReference type="SMART" id="SM00968"/>
    </source>
</evidence>
<accession>A0A1E4TK84</accession>
<dbReference type="GO" id="GO:1990414">
    <property type="term" value="P:replication-born double-strand break repair via sister chromatid exchange"/>
    <property type="evidence" value="ECO:0007669"/>
    <property type="project" value="EnsemblFungi"/>
</dbReference>
<evidence type="ECO:0000256" key="10">
    <source>
        <dbReference type="SAM" id="MobiDB-lite"/>
    </source>
</evidence>
<dbReference type="GO" id="GO:0007130">
    <property type="term" value="P:synaptonemal complex assembly"/>
    <property type="evidence" value="ECO:0007669"/>
    <property type="project" value="EnsemblFungi"/>
</dbReference>
<evidence type="ECO:0000313" key="12">
    <source>
        <dbReference type="EMBL" id="ODV92163.1"/>
    </source>
</evidence>
<dbReference type="CDD" id="cd03272">
    <property type="entry name" value="ABC_SMC3_euk"/>
    <property type="match status" value="1"/>
</dbReference>
<dbReference type="Gene3D" id="3.30.70.1620">
    <property type="match status" value="1"/>
</dbReference>
<dbReference type="GO" id="GO:0007131">
    <property type="term" value="P:reciprocal meiotic recombination"/>
    <property type="evidence" value="ECO:0007669"/>
    <property type="project" value="EnsemblFungi"/>
</dbReference>
<dbReference type="GO" id="GO:0051301">
    <property type="term" value="P:cell division"/>
    <property type="evidence" value="ECO:0007669"/>
    <property type="project" value="UniProtKB-KW"/>
</dbReference>
<comment type="similarity">
    <text evidence="2">Belongs to the SMC family. SMC3 subfamily.</text>
</comment>
<dbReference type="AlphaFoldDB" id="A0A1E4TK84"/>
<dbReference type="GO" id="GO:0007064">
    <property type="term" value="P:mitotic sister chromatid cohesion"/>
    <property type="evidence" value="ECO:0007669"/>
    <property type="project" value="EnsemblFungi"/>
</dbReference>
<keyword evidence="3" id="KW-0132">Cell division</keyword>
<dbReference type="Gene3D" id="1.20.1060.20">
    <property type="match status" value="1"/>
</dbReference>
<dbReference type="InterPro" id="IPR003395">
    <property type="entry name" value="RecF/RecN/SMC_N"/>
</dbReference>
<feature type="compositionally biased region" description="Basic and acidic residues" evidence="10">
    <location>
        <begin position="1051"/>
        <end position="1064"/>
    </location>
</feature>
<keyword evidence="5 9" id="KW-0175">Coiled coil</keyword>
<sequence>MHIKQIIIKGFKSYKGEVIVDNIDPGVNVIVGRNGSGKSNLFAALRFVLSDSYNNISQEEKNSLLHEVSQVDFAPQNAFVEIVFDNVDRKFIGLPDRVSLRRTMGPRKDEYSINGKISTRSEVTGLLESAGFVSSNPYYIVPQGRITSLAHAKPADLIDLIKDASGATLYDKKKEESLNMLRESDAKMKEAQELLSDIKERISELETEKADLIQYRDHSNSKQAAEYILLDRELTELNNALSTLSSQHQHSASQLESYKSLLLAQAAKLQDIEREENEVRTSLRAQQVEKSSVQSDLQSASRSLAESSIYHQERISRRNDILSQIASLEAENRAVLQALDSKKLERQTMTLSVSDLENEEAKFRTQLLEAQSSLDHLLAKSGRNRHFDSLEQRNSWFDQEIASLRQQISLKLEYKSELESEKDTLSRQYEEFDAPLQEKQEKLARLDSEIAELASKRKDLTLRHQEITERRRRLWKDEAKLNSLILDDKEALEQARRHLNMCMSEKQSRALDYLYRLSAKEGIEGYYGVVCDLIQVQPQFRLSAEVSAGNSLFYVVVETEETASKLIKLVGEKANGRATFIPLNRIQVPETSVVQTDDTISLIERIKYDQSIEAAVKFIFGSIAVCPNIEAASRIAKTQGVTAITIQGERSDKSGALYGGYVDRGRSRLDVAQNYRKLVEKVSANERKAHEIANELMRQNQEFTMSSGEIGKLNVRSDQLSDEVSSLREEIRVLNLRKSQVWEYLKELQGKISNVHGDIERLQTSVNKYEQEKETLFNSSLSADEQKSLSYLKEAVPEMRNHHNSLYMQLTEQMDALHSVEAEIEEVLLPKKNGISRDLDNLNVSLAELESSENPVSGPELELAISQLQDKLQRLESSCESLQDEISDIEREKRRAQDAEQGITKSLEELEKTLKGNMAHRGLLISRKNEVSERLRNVGLVPEDRLATYRNTSSDELVQILRKEREILKNMVNVNQNAFDKYTSFMRQQEGLEARCEEITRSRLAIDELLPVLEKKRSHAFSSSYAVISENFSKLFTKLVPNGKATMELLSKKDSHSSAKHDNNSPDDNDFDLDMDDNSDAAEDEEYAGVKISVSFNCSEDEQMLIEQISGGQKTLTALVLIFAIQLSDPAPFYLFDEIDANLDQQYRRRVAALIKEMSRTSHAQFLCTTFRPELLESGDQFYGVALEGKSSSIGYVSQVEAQKFVQQSSSGEMLY</sequence>
<dbReference type="Pfam" id="PF02463">
    <property type="entry name" value="SMC_N"/>
    <property type="match status" value="1"/>
</dbReference>
<feature type="coiled-coil region" evidence="9">
    <location>
        <begin position="255"/>
        <end position="289"/>
    </location>
</feature>
<dbReference type="EMBL" id="KV453841">
    <property type="protein sequence ID" value="ODV92163.1"/>
    <property type="molecule type" value="Genomic_DNA"/>
</dbReference>
<dbReference type="GO" id="GO:0000086">
    <property type="term" value="P:G2/M transition of mitotic cell cycle"/>
    <property type="evidence" value="ECO:0007669"/>
    <property type="project" value="EnsemblFungi"/>
</dbReference>
<evidence type="ECO:0000256" key="4">
    <source>
        <dbReference type="ARBA" id="ARBA00022776"/>
    </source>
</evidence>
<evidence type="ECO:0000256" key="6">
    <source>
        <dbReference type="ARBA" id="ARBA00023242"/>
    </source>
</evidence>
<evidence type="ECO:0000256" key="9">
    <source>
        <dbReference type="SAM" id="Coils"/>
    </source>
</evidence>
<proteinExistence type="inferred from homology"/>
<dbReference type="GO" id="GO:0051177">
    <property type="term" value="P:meiotic sister chromatid cohesion"/>
    <property type="evidence" value="ECO:0007669"/>
    <property type="project" value="EnsemblFungi"/>
</dbReference>
<evidence type="ECO:0000256" key="1">
    <source>
        <dbReference type="ARBA" id="ARBA00004123"/>
    </source>
</evidence>
<dbReference type="GO" id="GO:0005634">
    <property type="term" value="C:nucleus"/>
    <property type="evidence" value="ECO:0007669"/>
    <property type="project" value="UniProtKB-SubCell"/>
</dbReference>
<keyword evidence="13" id="KW-1185">Reference proteome</keyword>
<keyword evidence="4" id="KW-0498">Mitosis</keyword>
<dbReference type="GO" id="GO:0019901">
    <property type="term" value="F:protein kinase binding"/>
    <property type="evidence" value="ECO:0007669"/>
    <property type="project" value="EnsemblFungi"/>
</dbReference>
<dbReference type="InterPro" id="IPR024704">
    <property type="entry name" value="SMC"/>
</dbReference>
<dbReference type="InterPro" id="IPR027417">
    <property type="entry name" value="P-loop_NTPase"/>
</dbReference>
<feature type="region of interest" description="Disordered" evidence="10">
    <location>
        <begin position="1051"/>
        <end position="1078"/>
    </location>
</feature>
<dbReference type="PIRSF" id="PIRSF005719">
    <property type="entry name" value="SMC"/>
    <property type="match status" value="1"/>
</dbReference>
<evidence type="ECO:0000313" key="13">
    <source>
        <dbReference type="Proteomes" id="UP000095023"/>
    </source>
</evidence>
<protein>
    <recommendedName>
        <fullName evidence="8">Structural maintenance of chromosomes protein</fullName>
    </recommendedName>
</protein>
<feature type="domain" description="SMC hinge" evidence="11">
    <location>
        <begin position="524"/>
        <end position="636"/>
    </location>
</feature>